<keyword evidence="11" id="KW-1185">Reference proteome</keyword>
<keyword evidence="7" id="KW-0238">DNA-binding</keyword>
<evidence type="ECO:0000256" key="2">
    <source>
        <dbReference type="ARBA" id="ARBA00012417"/>
    </source>
</evidence>
<evidence type="ECO:0000256" key="5">
    <source>
        <dbReference type="ARBA" id="ARBA00022705"/>
    </source>
</evidence>
<proteinExistence type="inferred from homology"/>
<evidence type="ECO:0000313" key="11">
    <source>
        <dbReference type="Proteomes" id="UP000499080"/>
    </source>
</evidence>
<dbReference type="InterPro" id="IPR004868">
    <property type="entry name" value="DNA-dir_DNA_pol_B_mt/vir"/>
</dbReference>
<name>A0A4Y2GY10_ARAVE</name>
<dbReference type="EMBL" id="BGPR01001603">
    <property type="protein sequence ID" value="GBM57685.1"/>
    <property type="molecule type" value="Genomic_DNA"/>
</dbReference>
<dbReference type="GO" id="GO:0006260">
    <property type="term" value="P:DNA replication"/>
    <property type="evidence" value="ECO:0007669"/>
    <property type="project" value="UniProtKB-KW"/>
</dbReference>
<organism evidence="10 11">
    <name type="scientific">Araneus ventricosus</name>
    <name type="common">Orbweaver spider</name>
    <name type="synonym">Epeira ventricosa</name>
    <dbReference type="NCBI Taxonomy" id="182803"/>
    <lineage>
        <taxon>Eukaryota</taxon>
        <taxon>Metazoa</taxon>
        <taxon>Ecdysozoa</taxon>
        <taxon>Arthropoda</taxon>
        <taxon>Chelicerata</taxon>
        <taxon>Arachnida</taxon>
        <taxon>Araneae</taxon>
        <taxon>Araneomorphae</taxon>
        <taxon>Entelegynae</taxon>
        <taxon>Araneoidea</taxon>
        <taxon>Araneidae</taxon>
        <taxon>Araneus</taxon>
    </lineage>
</organism>
<keyword evidence="4" id="KW-0548">Nucleotidyltransferase</keyword>
<sequence>MPKAKLELIQDPNMYLFLEQGIRGGISTITKRYAQANNKYMSNFDPSNPSKYIMYFDVNNLYCWAMSQALPLENFKYESPELWNEENIIQIPDEGDTGSVFKVDLEYPEEIHDNHNCLPVAAEKMKINKAMLSSYQLNLSDKLGFKISGSNSKLIPNLSNKSKYVAHFRNLKLYKELGLRITHVFAALSFKQSPWLESYIRYNIEQRIKAKISFEKNFFELMNNAVFGKTNWRTGPT</sequence>
<dbReference type="OrthoDB" id="6421933at2759"/>
<gene>
    <name evidence="10" type="ORF">AVEN_222537_1</name>
</gene>
<evidence type="ECO:0000256" key="4">
    <source>
        <dbReference type="ARBA" id="ARBA00022695"/>
    </source>
</evidence>
<dbReference type="InterPro" id="IPR043502">
    <property type="entry name" value="DNA/RNA_pol_sf"/>
</dbReference>
<comment type="caution">
    <text evidence="10">The sequence shown here is derived from an EMBL/GenBank/DDBJ whole genome shotgun (WGS) entry which is preliminary data.</text>
</comment>
<comment type="similarity">
    <text evidence="1">Belongs to the DNA polymerase type-B family.</text>
</comment>
<evidence type="ECO:0000256" key="7">
    <source>
        <dbReference type="ARBA" id="ARBA00023125"/>
    </source>
</evidence>
<feature type="domain" description="DNA-directed DNA polymerase family B mitochondria/virus" evidence="9">
    <location>
        <begin position="51"/>
        <end position="229"/>
    </location>
</feature>
<evidence type="ECO:0000256" key="6">
    <source>
        <dbReference type="ARBA" id="ARBA00022932"/>
    </source>
</evidence>
<dbReference type="GO" id="GO:0000166">
    <property type="term" value="F:nucleotide binding"/>
    <property type="evidence" value="ECO:0007669"/>
    <property type="project" value="InterPro"/>
</dbReference>
<evidence type="ECO:0000256" key="3">
    <source>
        <dbReference type="ARBA" id="ARBA00022679"/>
    </source>
</evidence>
<evidence type="ECO:0000256" key="1">
    <source>
        <dbReference type="ARBA" id="ARBA00005755"/>
    </source>
</evidence>
<keyword evidence="3" id="KW-0808">Transferase</keyword>
<evidence type="ECO:0000259" key="9">
    <source>
        <dbReference type="Pfam" id="PF03175"/>
    </source>
</evidence>
<dbReference type="GO" id="GO:0003677">
    <property type="term" value="F:DNA binding"/>
    <property type="evidence" value="ECO:0007669"/>
    <property type="project" value="UniProtKB-KW"/>
</dbReference>
<evidence type="ECO:0000256" key="8">
    <source>
        <dbReference type="ARBA" id="ARBA00049244"/>
    </source>
</evidence>
<dbReference type="GO" id="GO:0003887">
    <property type="term" value="F:DNA-directed DNA polymerase activity"/>
    <property type="evidence" value="ECO:0007669"/>
    <property type="project" value="UniProtKB-KW"/>
</dbReference>
<accession>A0A4Y2GY10</accession>
<dbReference type="Proteomes" id="UP000499080">
    <property type="component" value="Unassembled WGS sequence"/>
</dbReference>
<dbReference type="PANTHER" id="PTHR31511">
    <property type="entry name" value="PROTEIN CBG23764"/>
    <property type="match status" value="1"/>
</dbReference>
<dbReference type="PANTHER" id="PTHR31511:SF12">
    <property type="entry name" value="RHO TERMINATION FACTOR N-TERMINAL DOMAIN-CONTAINING PROTEIN"/>
    <property type="match status" value="1"/>
</dbReference>
<keyword evidence="5" id="KW-0235">DNA replication</keyword>
<reference evidence="10 11" key="1">
    <citation type="journal article" date="2019" name="Sci. Rep.">
        <title>Orb-weaving spider Araneus ventricosus genome elucidates the spidroin gene catalogue.</title>
        <authorList>
            <person name="Kono N."/>
            <person name="Nakamura H."/>
            <person name="Ohtoshi R."/>
            <person name="Moran D.A.P."/>
            <person name="Shinohara A."/>
            <person name="Yoshida Y."/>
            <person name="Fujiwara M."/>
            <person name="Mori M."/>
            <person name="Tomita M."/>
            <person name="Arakawa K."/>
        </authorList>
    </citation>
    <scope>NUCLEOTIDE SEQUENCE [LARGE SCALE GENOMIC DNA]</scope>
</reference>
<evidence type="ECO:0000313" key="10">
    <source>
        <dbReference type="EMBL" id="GBM57685.1"/>
    </source>
</evidence>
<dbReference type="AlphaFoldDB" id="A0A4Y2GY10"/>
<keyword evidence="6" id="KW-0239">DNA-directed DNA polymerase</keyword>
<dbReference type="SUPFAM" id="SSF56672">
    <property type="entry name" value="DNA/RNA polymerases"/>
    <property type="match status" value="1"/>
</dbReference>
<comment type="catalytic activity">
    <reaction evidence="8">
        <text>DNA(n) + a 2'-deoxyribonucleoside 5'-triphosphate = DNA(n+1) + diphosphate</text>
        <dbReference type="Rhea" id="RHEA:22508"/>
        <dbReference type="Rhea" id="RHEA-COMP:17339"/>
        <dbReference type="Rhea" id="RHEA-COMP:17340"/>
        <dbReference type="ChEBI" id="CHEBI:33019"/>
        <dbReference type="ChEBI" id="CHEBI:61560"/>
        <dbReference type="ChEBI" id="CHEBI:173112"/>
        <dbReference type="EC" id="2.7.7.7"/>
    </reaction>
</comment>
<dbReference type="EC" id="2.7.7.7" evidence="2"/>
<protein>
    <recommendedName>
        <fullName evidence="2">DNA-directed DNA polymerase</fullName>
        <ecNumber evidence="2">2.7.7.7</ecNumber>
    </recommendedName>
</protein>
<dbReference type="Pfam" id="PF03175">
    <property type="entry name" value="DNA_pol_B_2"/>
    <property type="match status" value="1"/>
</dbReference>